<dbReference type="AlphaFoldDB" id="A0A316VNZ4"/>
<reference evidence="1 2" key="1">
    <citation type="journal article" date="2018" name="Mol. Biol. Evol.">
        <title>Broad Genomic Sampling Reveals a Smut Pathogenic Ancestry of the Fungal Clade Ustilaginomycotina.</title>
        <authorList>
            <person name="Kijpornyongpan T."/>
            <person name="Mondo S.J."/>
            <person name="Barry K."/>
            <person name="Sandor L."/>
            <person name="Lee J."/>
            <person name="Lipzen A."/>
            <person name="Pangilinan J."/>
            <person name="LaButti K."/>
            <person name="Hainaut M."/>
            <person name="Henrissat B."/>
            <person name="Grigoriev I.V."/>
            <person name="Spatafora J.W."/>
            <person name="Aime M.C."/>
        </authorList>
    </citation>
    <scope>NUCLEOTIDE SEQUENCE [LARGE SCALE GENOMIC DNA]</scope>
    <source>
        <strain evidence="1 2">MCA 4658</strain>
    </source>
</reference>
<dbReference type="GeneID" id="37036892"/>
<sequence>MQFTGFFAALFASTAIIFCHGALGALALAHALSSHSTMSAPLSDRATSYEIEKRAIIGAPKLNGFHVNGHPQISQGDFLPKNSLGFDRHVEIPDKHTLKWSHAHDSARPLHIFDSERGWLLQHGAQPTDRAISPLDFQRGLRNQGMADTLMKVYHYDGPRAGHIVTHGPGSWLRVTRSQAHS</sequence>
<gene>
    <name evidence="1" type="ORF">IE81DRAFT_327146</name>
</gene>
<dbReference type="RefSeq" id="XP_025365948.1">
    <property type="nucleotide sequence ID" value="XM_025515022.1"/>
</dbReference>
<dbReference type="Proteomes" id="UP000245783">
    <property type="component" value="Unassembled WGS sequence"/>
</dbReference>
<evidence type="ECO:0000313" key="2">
    <source>
        <dbReference type="Proteomes" id="UP000245783"/>
    </source>
</evidence>
<dbReference type="InParanoid" id="A0A316VNZ4"/>
<organism evidence="1 2">
    <name type="scientific">Ceraceosorus guamensis</name>
    <dbReference type="NCBI Taxonomy" id="1522189"/>
    <lineage>
        <taxon>Eukaryota</taxon>
        <taxon>Fungi</taxon>
        <taxon>Dikarya</taxon>
        <taxon>Basidiomycota</taxon>
        <taxon>Ustilaginomycotina</taxon>
        <taxon>Exobasidiomycetes</taxon>
        <taxon>Ceraceosorales</taxon>
        <taxon>Ceraceosoraceae</taxon>
        <taxon>Ceraceosorus</taxon>
    </lineage>
</organism>
<name>A0A316VNZ4_9BASI</name>
<proteinExistence type="predicted"/>
<protein>
    <submittedName>
        <fullName evidence="1">Uncharacterized protein</fullName>
    </submittedName>
</protein>
<evidence type="ECO:0000313" key="1">
    <source>
        <dbReference type="EMBL" id="PWN38788.1"/>
    </source>
</evidence>
<dbReference type="OrthoDB" id="10335449at2759"/>
<dbReference type="EMBL" id="KZ819537">
    <property type="protein sequence ID" value="PWN38788.1"/>
    <property type="molecule type" value="Genomic_DNA"/>
</dbReference>
<accession>A0A316VNZ4</accession>
<keyword evidence="2" id="KW-1185">Reference proteome</keyword>